<reference evidence="2 3" key="1">
    <citation type="submission" date="2014-04" db="EMBL/GenBank/DDBJ databases">
        <authorList>
            <consortium name="DOE Joint Genome Institute"/>
            <person name="Kuo A."/>
            <person name="Tarkka M."/>
            <person name="Buscot F."/>
            <person name="Kohler A."/>
            <person name="Nagy L.G."/>
            <person name="Floudas D."/>
            <person name="Copeland A."/>
            <person name="Barry K.W."/>
            <person name="Cichocki N."/>
            <person name="Veneault-Fourrey C."/>
            <person name="LaButti K."/>
            <person name="Lindquist E.A."/>
            <person name="Lipzen A."/>
            <person name="Lundell T."/>
            <person name="Morin E."/>
            <person name="Murat C."/>
            <person name="Sun H."/>
            <person name="Tunlid A."/>
            <person name="Henrissat B."/>
            <person name="Grigoriev I.V."/>
            <person name="Hibbett D.S."/>
            <person name="Martin F."/>
            <person name="Nordberg H.P."/>
            <person name="Cantor M.N."/>
            <person name="Hua S.X."/>
        </authorList>
    </citation>
    <scope>NUCLEOTIDE SEQUENCE [LARGE SCALE GENOMIC DNA]</scope>
    <source>
        <strain evidence="2 3">F 1598</strain>
    </source>
</reference>
<keyword evidence="3" id="KW-1185">Reference proteome</keyword>
<proteinExistence type="predicted"/>
<feature type="region of interest" description="Disordered" evidence="1">
    <location>
        <begin position="36"/>
        <end position="58"/>
    </location>
</feature>
<dbReference type="EMBL" id="KN833049">
    <property type="protein sequence ID" value="KIM75215.1"/>
    <property type="molecule type" value="Genomic_DNA"/>
</dbReference>
<name>A0A0C3ERM7_PILCF</name>
<dbReference type="HOGENOM" id="CLU_1372671_0_0_1"/>
<sequence>MFLLLFVRRPLQLHSLYALHQLRRLQFWFDESQQIRPQNKGPDRHIGSTQSSKSASVRLRQTAECSKTSAPKHEFGVLLVSEASKKQRCSVEHCHSQATVTAGRLLFPFEKPHGMDHRVLLRTPVTQPPSHPVYGDRPRGGAFPIGLASSIVWLAVTNVRRPPRWASHRPSGAAGHRSMGGTRLPPVVTPQDDLLGVTF</sequence>
<evidence type="ECO:0000313" key="2">
    <source>
        <dbReference type="EMBL" id="KIM75215.1"/>
    </source>
</evidence>
<evidence type="ECO:0000256" key="1">
    <source>
        <dbReference type="SAM" id="MobiDB-lite"/>
    </source>
</evidence>
<protein>
    <submittedName>
        <fullName evidence="2">Uncharacterized protein</fullName>
    </submittedName>
</protein>
<dbReference type="InParanoid" id="A0A0C3ERM7"/>
<feature type="region of interest" description="Disordered" evidence="1">
    <location>
        <begin position="164"/>
        <end position="199"/>
    </location>
</feature>
<dbReference type="AlphaFoldDB" id="A0A0C3ERM7"/>
<gene>
    <name evidence="2" type="ORF">PILCRDRAFT_92204</name>
</gene>
<dbReference type="Proteomes" id="UP000054166">
    <property type="component" value="Unassembled WGS sequence"/>
</dbReference>
<accession>A0A0C3ERM7</accession>
<evidence type="ECO:0000313" key="3">
    <source>
        <dbReference type="Proteomes" id="UP000054166"/>
    </source>
</evidence>
<reference evidence="3" key="2">
    <citation type="submission" date="2015-01" db="EMBL/GenBank/DDBJ databases">
        <title>Evolutionary Origins and Diversification of the Mycorrhizal Mutualists.</title>
        <authorList>
            <consortium name="DOE Joint Genome Institute"/>
            <consortium name="Mycorrhizal Genomics Consortium"/>
            <person name="Kohler A."/>
            <person name="Kuo A."/>
            <person name="Nagy L.G."/>
            <person name="Floudas D."/>
            <person name="Copeland A."/>
            <person name="Barry K.W."/>
            <person name="Cichocki N."/>
            <person name="Veneault-Fourrey C."/>
            <person name="LaButti K."/>
            <person name="Lindquist E.A."/>
            <person name="Lipzen A."/>
            <person name="Lundell T."/>
            <person name="Morin E."/>
            <person name="Murat C."/>
            <person name="Riley R."/>
            <person name="Ohm R."/>
            <person name="Sun H."/>
            <person name="Tunlid A."/>
            <person name="Henrissat B."/>
            <person name="Grigoriev I.V."/>
            <person name="Hibbett D.S."/>
            <person name="Martin F."/>
        </authorList>
    </citation>
    <scope>NUCLEOTIDE SEQUENCE [LARGE SCALE GENOMIC DNA]</scope>
    <source>
        <strain evidence="3">F 1598</strain>
    </source>
</reference>
<organism evidence="2 3">
    <name type="scientific">Piloderma croceum (strain F 1598)</name>
    <dbReference type="NCBI Taxonomy" id="765440"/>
    <lineage>
        <taxon>Eukaryota</taxon>
        <taxon>Fungi</taxon>
        <taxon>Dikarya</taxon>
        <taxon>Basidiomycota</taxon>
        <taxon>Agaricomycotina</taxon>
        <taxon>Agaricomycetes</taxon>
        <taxon>Agaricomycetidae</taxon>
        <taxon>Atheliales</taxon>
        <taxon>Atheliaceae</taxon>
        <taxon>Piloderma</taxon>
    </lineage>
</organism>